<dbReference type="InterPro" id="IPR002560">
    <property type="entry name" value="Transposase_DDE"/>
</dbReference>
<keyword evidence="4" id="KW-1185">Reference proteome</keyword>
<gene>
    <name evidence="3" type="ORF">H8705_13640</name>
</gene>
<feature type="non-terminal residue" evidence="3">
    <location>
        <position position="356"/>
    </location>
</feature>
<name>A0A926IDS7_9FIRM</name>
<evidence type="ECO:0000313" key="4">
    <source>
        <dbReference type="Proteomes" id="UP000623678"/>
    </source>
</evidence>
<dbReference type="Pfam" id="PF01610">
    <property type="entry name" value="DDE_Tnp_ISL3"/>
    <property type="match status" value="1"/>
</dbReference>
<accession>A0A926IDS7</accession>
<dbReference type="NCBIfam" id="NF033550">
    <property type="entry name" value="transpos_ISL3"/>
    <property type="match status" value="1"/>
</dbReference>
<dbReference type="Pfam" id="PF13542">
    <property type="entry name" value="HTH_Tnp_ISL3"/>
    <property type="match status" value="1"/>
</dbReference>
<evidence type="ECO:0000259" key="2">
    <source>
        <dbReference type="Pfam" id="PF13542"/>
    </source>
</evidence>
<evidence type="ECO:0000259" key="1">
    <source>
        <dbReference type="Pfam" id="PF01610"/>
    </source>
</evidence>
<comment type="caution">
    <text evidence="3">The sequence shown here is derived from an EMBL/GenBank/DDBJ whole genome shotgun (WGS) entry which is preliminary data.</text>
</comment>
<protein>
    <submittedName>
        <fullName evidence="3">ISL3 family transposase</fullName>
    </submittedName>
</protein>
<dbReference type="Proteomes" id="UP000623678">
    <property type="component" value="Unassembled WGS sequence"/>
</dbReference>
<dbReference type="InterPro" id="IPR032877">
    <property type="entry name" value="Transposase_HTH"/>
</dbReference>
<dbReference type="EMBL" id="JACRTD010000028">
    <property type="protein sequence ID" value="MBC8586617.1"/>
    <property type="molecule type" value="Genomic_DNA"/>
</dbReference>
<feature type="domain" description="Transposase IS204/IS1001/IS1096/IS1165 DDE" evidence="1">
    <location>
        <begin position="160"/>
        <end position="355"/>
    </location>
</feature>
<proteinExistence type="predicted"/>
<sequence length="356" mass="40536">MIANFPDMIAGSLNLSEPWYVEGAEFSPEKKEVHIYVNVREGAEFACPSCGGATVRNGYEPTERVWRHGDCLFYPSFVHCKRPRVRCPHCGTKQISAPFERKNSRFTLLFEGYAMLILADMPRAKAAEILRCNEKSLSAILSYWVNEAMSRQDLKGLVRLAVDETSRLRGHDYVTVFVDADRRRVIDVEQGREKSVISTFAEKLEKHGGSKEAVCAVTSDMSKSYLPGIAENFPNALSVIDKFHVKQILTNALDMVRKEEQKSSEAKQALFQGRRLFMIPRGRMSEQQVAKLDSLSKRYPKTGKAYSIVAALDDFYACYTVEEARNAFDSLYSWMRRCRLQPMKDAATTLRNHKEK</sequence>
<feature type="domain" description="Transposase IS204/IS1001/IS1096/IS1165 helix-turn-helix" evidence="2">
    <location>
        <begin position="98"/>
        <end position="145"/>
    </location>
</feature>
<dbReference type="PANTHER" id="PTHR33498">
    <property type="entry name" value="TRANSPOSASE FOR INSERTION SEQUENCE ELEMENT IS1557"/>
    <property type="match status" value="1"/>
</dbReference>
<reference evidence="3" key="1">
    <citation type="submission" date="2020-08" db="EMBL/GenBank/DDBJ databases">
        <title>Genome public.</title>
        <authorList>
            <person name="Liu C."/>
            <person name="Sun Q."/>
        </authorList>
    </citation>
    <scope>NUCLEOTIDE SEQUENCE</scope>
    <source>
        <strain evidence="3">NSJ-64</strain>
    </source>
</reference>
<organism evidence="3 4">
    <name type="scientific">Youxingia wuxianensis</name>
    <dbReference type="NCBI Taxonomy" id="2763678"/>
    <lineage>
        <taxon>Bacteria</taxon>
        <taxon>Bacillati</taxon>
        <taxon>Bacillota</taxon>
        <taxon>Clostridia</taxon>
        <taxon>Eubacteriales</taxon>
        <taxon>Oscillospiraceae</taxon>
        <taxon>Youxingia</taxon>
    </lineage>
</organism>
<dbReference type="InterPro" id="IPR047951">
    <property type="entry name" value="Transpos_ISL3"/>
</dbReference>
<dbReference type="PANTHER" id="PTHR33498:SF1">
    <property type="entry name" value="TRANSPOSASE FOR INSERTION SEQUENCE ELEMENT IS1557"/>
    <property type="match status" value="1"/>
</dbReference>
<evidence type="ECO:0000313" key="3">
    <source>
        <dbReference type="EMBL" id="MBC8586617.1"/>
    </source>
</evidence>
<dbReference type="AlphaFoldDB" id="A0A926IDS7"/>